<dbReference type="Proteomes" id="UP000035722">
    <property type="component" value="Unassembled WGS sequence"/>
</dbReference>
<dbReference type="GO" id="GO:0042597">
    <property type="term" value="C:periplasmic space"/>
    <property type="evidence" value="ECO:0007669"/>
    <property type="project" value="UniProtKB-ARBA"/>
</dbReference>
<feature type="domain" description="Solute-binding protein family 5" evidence="3">
    <location>
        <begin position="96"/>
        <end position="436"/>
    </location>
</feature>
<dbReference type="GO" id="GO:0015833">
    <property type="term" value="P:peptide transport"/>
    <property type="evidence" value="ECO:0007669"/>
    <property type="project" value="TreeGrafter"/>
</dbReference>
<evidence type="ECO:0000259" key="3">
    <source>
        <dbReference type="Pfam" id="PF00496"/>
    </source>
</evidence>
<evidence type="ECO:0000313" key="5">
    <source>
        <dbReference type="Proteomes" id="UP000035722"/>
    </source>
</evidence>
<protein>
    <submittedName>
        <fullName evidence="4">Bacterial extracellular solute-binding s, 5 Middle family protein</fullName>
    </submittedName>
</protein>
<proteinExistence type="predicted"/>
<dbReference type="PANTHER" id="PTHR30290:SF38">
    <property type="entry name" value="D,D-DIPEPTIDE-BINDING PERIPLASMIC PROTEIN DDPA-RELATED"/>
    <property type="match status" value="1"/>
</dbReference>
<keyword evidence="5" id="KW-1185">Reference proteome</keyword>
<dbReference type="Pfam" id="PF00496">
    <property type="entry name" value="SBP_bac_5"/>
    <property type="match status" value="1"/>
</dbReference>
<dbReference type="OrthoDB" id="5240629at2"/>
<dbReference type="AlphaFoldDB" id="A0A024H448"/>
<dbReference type="PANTHER" id="PTHR30290">
    <property type="entry name" value="PERIPLASMIC BINDING COMPONENT OF ABC TRANSPORTER"/>
    <property type="match status" value="1"/>
</dbReference>
<dbReference type="EMBL" id="CAQI01000046">
    <property type="protein sequence ID" value="CCQ46940.1"/>
    <property type="molecule type" value="Genomic_DNA"/>
</dbReference>
<dbReference type="STRING" id="861266.ARTSIC4J27_2916"/>
<accession>A0A024H448</accession>
<dbReference type="InterPro" id="IPR039424">
    <property type="entry name" value="SBP_5"/>
</dbReference>
<dbReference type="Gene3D" id="3.10.105.10">
    <property type="entry name" value="Dipeptide-binding Protein, Domain 3"/>
    <property type="match status" value="1"/>
</dbReference>
<dbReference type="Gene3D" id="3.40.190.10">
    <property type="entry name" value="Periplasmic binding protein-like II"/>
    <property type="match status" value="1"/>
</dbReference>
<dbReference type="CDD" id="cd00995">
    <property type="entry name" value="PBP2_NikA_DppA_OppA_like"/>
    <property type="match status" value="1"/>
</dbReference>
<dbReference type="GO" id="GO:0043190">
    <property type="term" value="C:ATP-binding cassette (ABC) transporter complex"/>
    <property type="evidence" value="ECO:0007669"/>
    <property type="project" value="InterPro"/>
</dbReference>
<reference evidence="5" key="1">
    <citation type="journal article" date="2014" name="Genome Announc.">
        <title>Genome Sequence of Arthrobacter siccitolerans 4J27, a Xeroprotectant-Producing Desiccation-Tolerant Microorganism.</title>
        <authorList>
            <person name="Manzanera M."/>
            <person name="Santa-Cruz-Calvo L."/>
            <person name="Vilchez J.I."/>
            <person name="Garcia-Fontana C."/>
            <person name="Silva-Castro G.A."/>
            <person name="Calvo C."/>
            <person name="Gonzalez-Lopez J."/>
        </authorList>
    </citation>
    <scope>NUCLEOTIDE SEQUENCE [LARGE SCALE GENOMIC DNA]</scope>
    <source>
        <strain evidence="5">4J27</strain>
    </source>
</reference>
<name>A0A024H448_9MICC</name>
<dbReference type="PIRSF" id="PIRSF002741">
    <property type="entry name" value="MppA"/>
    <property type="match status" value="1"/>
</dbReference>
<comment type="caution">
    <text evidence="4">The sequence shown here is derived from an EMBL/GenBank/DDBJ whole genome shotgun (WGS) entry which is preliminary data.</text>
</comment>
<organism evidence="4 5">
    <name type="scientific">Pseudarthrobacter siccitolerans</name>
    <dbReference type="NCBI Taxonomy" id="861266"/>
    <lineage>
        <taxon>Bacteria</taxon>
        <taxon>Bacillati</taxon>
        <taxon>Actinomycetota</taxon>
        <taxon>Actinomycetes</taxon>
        <taxon>Micrococcales</taxon>
        <taxon>Micrococcaceae</taxon>
        <taxon>Pseudarthrobacter</taxon>
    </lineage>
</organism>
<keyword evidence="1 2" id="KW-0732">Signal</keyword>
<dbReference type="SUPFAM" id="SSF53850">
    <property type="entry name" value="Periplasmic binding protein-like II"/>
    <property type="match status" value="1"/>
</dbReference>
<dbReference type="InterPro" id="IPR000914">
    <property type="entry name" value="SBP_5_dom"/>
</dbReference>
<dbReference type="PROSITE" id="PS51257">
    <property type="entry name" value="PROKAR_LIPOPROTEIN"/>
    <property type="match status" value="1"/>
</dbReference>
<gene>
    <name evidence="4" type="ORF">ARTSIC4J27_2916</name>
</gene>
<dbReference type="GO" id="GO:1904680">
    <property type="term" value="F:peptide transmembrane transporter activity"/>
    <property type="evidence" value="ECO:0007669"/>
    <property type="project" value="TreeGrafter"/>
</dbReference>
<dbReference type="InterPro" id="IPR030678">
    <property type="entry name" value="Peptide/Ni-bd"/>
</dbReference>
<evidence type="ECO:0000256" key="2">
    <source>
        <dbReference type="SAM" id="SignalP"/>
    </source>
</evidence>
<feature type="chain" id="PRO_5039229317" evidence="2">
    <location>
        <begin position="33"/>
        <end position="527"/>
    </location>
</feature>
<evidence type="ECO:0000256" key="1">
    <source>
        <dbReference type="ARBA" id="ARBA00022729"/>
    </source>
</evidence>
<sequence length="527" mass="57482">MHKKEKIMKSTIAKRCRVLGASLAVLSMALLAACSSGDGSDTSGGGTPVPGGTLTVITETDGLTLDPTVTAGGAQSVGNLMLPIFDTLIRVDVNGEIRPRIATSVESEDRQTWTIELREGVTFTDGTPFDAEALKFNWERAQEPTSPITKRDANAITSMTVTSPTTLEVTLDAPSSGFPFLLQGSLGMIGSPTAIKEMGEDYSAAPVGAGPFILEQRVPGSMYSYKKNPDFWEEGRPYVDALNIKLIVETQQAEAAFKAGESDLFYTGDPRVQRDLKATGHEALTPEAFGGYQYTFNTTSLPTSDVRVRKAIIMALDPEALSDRATQGAAAPWTTLFPQTSPYHAPEHQWPFNGDIKEAQELIDSYVAEHGPVEITYEAISSDRAWADAIAERVNSQLDDITITIGTVSLQKALDNLYSGQYTIANNSLQGFDPIPTLSNRLLCDSGGNNANYCNEEMDRLLKRAAVTSSQDERVEILREVQKLLVQELPFFPQMERKIELFVNDSAKGAHIYDAGLIEYESLWIDE</sequence>
<evidence type="ECO:0000313" key="4">
    <source>
        <dbReference type="EMBL" id="CCQ46940.1"/>
    </source>
</evidence>
<feature type="signal peptide" evidence="2">
    <location>
        <begin position="1"/>
        <end position="32"/>
    </location>
</feature>